<organism evidence="1 2">
    <name type="scientific">Sphingobacterium phlebotomi</name>
    <dbReference type="NCBI Taxonomy" id="2605433"/>
    <lineage>
        <taxon>Bacteria</taxon>
        <taxon>Pseudomonadati</taxon>
        <taxon>Bacteroidota</taxon>
        <taxon>Sphingobacteriia</taxon>
        <taxon>Sphingobacteriales</taxon>
        <taxon>Sphingobacteriaceae</taxon>
        <taxon>Sphingobacterium</taxon>
    </lineage>
</organism>
<dbReference type="PROSITE" id="PS51257">
    <property type="entry name" value="PROKAR_LIPOPROTEIN"/>
    <property type="match status" value="1"/>
</dbReference>
<evidence type="ECO:0008006" key="3">
    <source>
        <dbReference type="Google" id="ProtNLM"/>
    </source>
</evidence>
<sequence>MNKIFILYIIGFFVVSACTRDNDNLDVDMDSYNTDQIVPNEIDKWIMSNLTNPYNIEVIYRYSRNLADVSKDIAPAKLDKVQPMMEAVLRLYLEPYERVAGAKFIKTFTPKQYVLYGSVSYNSNGSVTLGTADGGRKVTLFDVNNFRKEEVDGDRGVRRKLRTIHHEFTHILNQNVIILPEFAEVTKADYYSDWTNAANTAELAKSMGFVSRYARMVYTEDFAEMVAHLLVEGQVWFDNYVMSAPQSAQAKLRRKEELVVQYFKDAFDIDFRVLQNEVQESFKNLYNAQDPADLTQTLGAWLMDDKISSIIYTPGASHYTEYGISTTFSNLWKTFYDAVATQTPTGNRRYLKNMELQFTSSTTMMLQFGYSSSATDPAIGFYAAYNFTFEIDPATSEIKFSKVLPEPTGGSHGNGSHARFKPYFEQYMLPYFTNRVFVADWLPSSIAEDDPLYRTFGGFYEKENPSNYFYGPVELK</sequence>
<dbReference type="InterPro" id="IPR030890">
    <property type="entry name" value="LP_HExxH_w_TonB"/>
</dbReference>
<dbReference type="NCBIfam" id="TIGR04549">
    <property type="entry name" value="LP_HExxH_w_tonB"/>
    <property type="match status" value="1"/>
</dbReference>
<protein>
    <recommendedName>
        <fullName evidence="3">Substrate import-associated zinc metallohydrolase lipoprotein</fullName>
    </recommendedName>
</protein>
<dbReference type="EMBL" id="VTAV01000001">
    <property type="protein sequence ID" value="TYR38058.1"/>
    <property type="molecule type" value="Genomic_DNA"/>
</dbReference>
<proteinExistence type="predicted"/>
<dbReference type="AlphaFoldDB" id="A0A5D4HBM3"/>
<dbReference type="Proteomes" id="UP000322362">
    <property type="component" value="Unassembled WGS sequence"/>
</dbReference>
<dbReference type="Pfam" id="PF15890">
    <property type="entry name" value="Peptidase_Mx1"/>
    <property type="match status" value="1"/>
</dbReference>
<evidence type="ECO:0000313" key="1">
    <source>
        <dbReference type="EMBL" id="TYR38058.1"/>
    </source>
</evidence>
<gene>
    <name evidence="1" type="ORF">FXV77_01905</name>
</gene>
<name>A0A5D4HBM3_9SPHI</name>
<accession>A0A5D4HBM3</accession>
<reference evidence="1 2" key="1">
    <citation type="submission" date="2019-08" db="EMBL/GenBank/DDBJ databases">
        <title>Phlebobacter frassis gen. nov. sp. nov., a new member of family Sphingobacteriaceae isolated from sand fly rearing media.</title>
        <authorList>
            <person name="Kakumanu M.L."/>
            <person name="Marayati B.F."/>
            <person name="Wada-Katsumata A."/>
            <person name="Wasserberg G."/>
            <person name="Schal C."/>
            <person name="Apperson C.S."/>
            <person name="Ponnusamy L."/>
        </authorList>
    </citation>
    <scope>NUCLEOTIDE SEQUENCE [LARGE SCALE GENOMIC DNA]</scope>
    <source>
        <strain evidence="1 2">SSI9</strain>
    </source>
</reference>
<evidence type="ECO:0000313" key="2">
    <source>
        <dbReference type="Proteomes" id="UP000322362"/>
    </source>
</evidence>
<dbReference type="RefSeq" id="WP_148917523.1">
    <property type="nucleotide sequence ID" value="NZ_VTAV01000001.1"/>
</dbReference>
<keyword evidence="2" id="KW-1185">Reference proteome</keyword>
<dbReference type="Gene3D" id="3.40.390.70">
    <property type="match status" value="1"/>
</dbReference>
<comment type="caution">
    <text evidence="1">The sequence shown here is derived from an EMBL/GenBank/DDBJ whole genome shotgun (WGS) entry which is preliminary data.</text>
</comment>